<dbReference type="InterPro" id="IPR003594">
    <property type="entry name" value="HATPase_dom"/>
</dbReference>
<dbReference type="GO" id="GO:0005886">
    <property type="term" value="C:plasma membrane"/>
    <property type="evidence" value="ECO:0007669"/>
    <property type="project" value="UniProtKB-SubCell"/>
</dbReference>
<evidence type="ECO:0000256" key="5">
    <source>
        <dbReference type="ARBA" id="ARBA00022679"/>
    </source>
</evidence>
<feature type="compositionally biased region" description="Basic and acidic residues" evidence="11">
    <location>
        <begin position="1047"/>
        <end position="1056"/>
    </location>
</feature>
<dbReference type="Proteomes" id="UP000621560">
    <property type="component" value="Unassembled WGS sequence"/>
</dbReference>
<evidence type="ECO:0000256" key="11">
    <source>
        <dbReference type="SAM" id="MobiDB-lite"/>
    </source>
</evidence>
<comment type="catalytic activity">
    <reaction evidence="1">
        <text>ATP + protein L-histidine = ADP + protein N-phospho-L-histidine.</text>
        <dbReference type="EC" id="2.7.13.3"/>
    </reaction>
</comment>
<dbReference type="GO" id="GO:0000155">
    <property type="term" value="F:phosphorelay sensor kinase activity"/>
    <property type="evidence" value="ECO:0007669"/>
    <property type="project" value="InterPro"/>
</dbReference>
<dbReference type="GO" id="GO:0005524">
    <property type="term" value="F:ATP binding"/>
    <property type="evidence" value="ECO:0007669"/>
    <property type="project" value="UniProtKB-KW"/>
</dbReference>
<dbReference type="InterPro" id="IPR011006">
    <property type="entry name" value="CheY-like_superfamily"/>
</dbReference>
<dbReference type="RefSeq" id="WP_190919701.1">
    <property type="nucleotide sequence ID" value="NZ_JACXIZ010000028.1"/>
</dbReference>
<evidence type="ECO:0000256" key="2">
    <source>
        <dbReference type="ARBA" id="ARBA00004651"/>
    </source>
</evidence>
<protein>
    <recommendedName>
        <fullName evidence="3">histidine kinase</fullName>
        <ecNumber evidence="3">2.7.13.3</ecNumber>
    </recommendedName>
</protein>
<keyword evidence="5" id="KW-0808">Transferase</keyword>
<dbReference type="Gene3D" id="3.40.50.2300">
    <property type="match status" value="1"/>
</dbReference>
<dbReference type="Pfam" id="PF02518">
    <property type="entry name" value="HATPase_c"/>
    <property type="match status" value="2"/>
</dbReference>
<dbReference type="PANTHER" id="PTHR43047">
    <property type="entry name" value="TWO-COMPONENT HISTIDINE PROTEIN KINASE"/>
    <property type="match status" value="1"/>
</dbReference>
<dbReference type="InterPro" id="IPR036890">
    <property type="entry name" value="HATPase_C_sf"/>
</dbReference>
<keyword evidence="8" id="KW-0067">ATP-binding</keyword>
<feature type="domain" description="Histidine kinase" evidence="13">
    <location>
        <begin position="935"/>
        <end position="1039"/>
    </location>
</feature>
<feature type="transmembrane region" description="Helical" evidence="12">
    <location>
        <begin position="311"/>
        <end position="331"/>
    </location>
</feature>
<evidence type="ECO:0000256" key="6">
    <source>
        <dbReference type="ARBA" id="ARBA00022741"/>
    </source>
</evidence>
<comment type="subcellular location">
    <subcellularLocation>
        <location evidence="2">Cell membrane</location>
        <topology evidence="2">Multi-pass membrane protein</topology>
    </subcellularLocation>
</comment>
<dbReference type="PROSITE" id="PS50110">
    <property type="entry name" value="RESPONSE_REGULATORY"/>
    <property type="match status" value="1"/>
</dbReference>
<dbReference type="AlphaFoldDB" id="A0A927GST5"/>
<feature type="transmembrane region" description="Helical" evidence="12">
    <location>
        <begin position="244"/>
        <end position="261"/>
    </location>
</feature>
<dbReference type="CDD" id="cd17574">
    <property type="entry name" value="REC_OmpR"/>
    <property type="match status" value="1"/>
</dbReference>
<dbReference type="Gene3D" id="1.10.287.130">
    <property type="match status" value="1"/>
</dbReference>
<keyword evidence="16" id="KW-1185">Reference proteome</keyword>
<evidence type="ECO:0000256" key="3">
    <source>
        <dbReference type="ARBA" id="ARBA00012438"/>
    </source>
</evidence>
<feature type="transmembrane region" description="Helical" evidence="12">
    <location>
        <begin position="213"/>
        <end position="237"/>
    </location>
</feature>
<dbReference type="Gene3D" id="3.30.565.10">
    <property type="entry name" value="Histidine kinase-like ATPase, C-terminal domain"/>
    <property type="match status" value="2"/>
</dbReference>
<evidence type="ECO:0000313" key="15">
    <source>
        <dbReference type="EMBL" id="MBD2846903.1"/>
    </source>
</evidence>
<keyword evidence="7" id="KW-0418">Kinase</keyword>
<feature type="region of interest" description="Disordered" evidence="11">
    <location>
        <begin position="1036"/>
        <end position="1056"/>
    </location>
</feature>
<dbReference type="SMART" id="SM00388">
    <property type="entry name" value="HisKA"/>
    <property type="match status" value="1"/>
</dbReference>
<dbReference type="Pfam" id="PF00072">
    <property type="entry name" value="Response_reg"/>
    <property type="match status" value="1"/>
</dbReference>
<dbReference type="SMART" id="SM00387">
    <property type="entry name" value="HATPase_c"/>
    <property type="match status" value="2"/>
</dbReference>
<dbReference type="PRINTS" id="PR00344">
    <property type="entry name" value="BCTRLSENSOR"/>
</dbReference>
<dbReference type="FunFam" id="3.30.565.10:FF:000006">
    <property type="entry name" value="Sensor histidine kinase WalK"/>
    <property type="match status" value="1"/>
</dbReference>
<dbReference type="EC" id="2.7.13.3" evidence="3"/>
<dbReference type="InterPro" id="IPR003661">
    <property type="entry name" value="HisK_dim/P_dom"/>
</dbReference>
<dbReference type="InterPro" id="IPR001789">
    <property type="entry name" value="Sig_transdc_resp-reg_receiver"/>
</dbReference>
<feature type="transmembrane region" description="Helical" evidence="12">
    <location>
        <begin position="337"/>
        <end position="355"/>
    </location>
</feature>
<keyword evidence="12" id="KW-0812">Transmembrane</keyword>
<dbReference type="PROSITE" id="PS50109">
    <property type="entry name" value="HIS_KIN"/>
    <property type="match status" value="2"/>
</dbReference>
<comment type="caution">
    <text evidence="15">The sequence shown here is derived from an EMBL/GenBank/DDBJ whole genome shotgun (WGS) entry which is preliminary data.</text>
</comment>
<accession>A0A927GST5</accession>
<dbReference type="InterPro" id="IPR036097">
    <property type="entry name" value="HisK_dim/P_sf"/>
</dbReference>
<evidence type="ECO:0000256" key="7">
    <source>
        <dbReference type="ARBA" id="ARBA00022777"/>
    </source>
</evidence>
<keyword evidence="6" id="KW-0547">Nucleotide-binding</keyword>
<evidence type="ECO:0000259" key="13">
    <source>
        <dbReference type="PROSITE" id="PS50109"/>
    </source>
</evidence>
<dbReference type="InterPro" id="IPR005467">
    <property type="entry name" value="His_kinase_dom"/>
</dbReference>
<dbReference type="CDD" id="cd00082">
    <property type="entry name" value="HisKA"/>
    <property type="match status" value="1"/>
</dbReference>
<dbReference type="SUPFAM" id="SSF52172">
    <property type="entry name" value="CheY-like"/>
    <property type="match status" value="1"/>
</dbReference>
<dbReference type="SMART" id="SM00448">
    <property type="entry name" value="REC"/>
    <property type="match status" value="1"/>
</dbReference>
<feature type="transmembrane region" description="Helical" evidence="12">
    <location>
        <begin position="281"/>
        <end position="299"/>
    </location>
</feature>
<dbReference type="SUPFAM" id="SSF47384">
    <property type="entry name" value="Homodimeric domain of signal transducing histidine kinase"/>
    <property type="match status" value="1"/>
</dbReference>
<name>A0A927GST5_9BACL</name>
<dbReference type="Pfam" id="PF07695">
    <property type="entry name" value="7TMR-DISM_7TM"/>
    <property type="match status" value="1"/>
</dbReference>
<dbReference type="Pfam" id="PF00512">
    <property type="entry name" value="HisKA"/>
    <property type="match status" value="1"/>
</dbReference>
<dbReference type="PANTHER" id="PTHR43047:SF72">
    <property type="entry name" value="OSMOSENSING HISTIDINE PROTEIN KINASE SLN1"/>
    <property type="match status" value="1"/>
</dbReference>
<dbReference type="SUPFAM" id="SSF55874">
    <property type="entry name" value="ATPase domain of HSP90 chaperone/DNA topoisomerase II/histidine kinase"/>
    <property type="match status" value="2"/>
</dbReference>
<dbReference type="Pfam" id="PF06580">
    <property type="entry name" value="His_kinase"/>
    <property type="match status" value="1"/>
</dbReference>
<keyword evidence="12" id="KW-0472">Membrane</keyword>
<gene>
    <name evidence="15" type="ORF">IDH44_17030</name>
</gene>
<evidence type="ECO:0000256" key="1">
    <source>
        <dbReference type="ARBA" id="ARBA00000085"/>
    </source>
</evidence>
<dbReference type="EMBL" id="JACXIZ010000028">
    <property type="protein sequence ID" value="MBD2846903.1"/>
    <property type="molecule type" value="Genomic_DNA"/>
</dbReference>
<keyword evidence="9" id="KW-0902">Two-component regulatory system</keyword>
<reference evidence="15" key="1">
    <citation type="submission" date="2020-09" db="EMBL/GenBank/DDBJ databases">
        <title>A novel bacterium of genus Paenibacillus, isolated from South China Sea.</title>
        <authorList>
            <person name="Huang H."/>
            <person name="Mo K."/>
            <person name="Hu Y."/>
        </authorList>
    </citation>
    <scope>NUCLEOTIDE SEQUENCE</scope>
    <source>
        <strain evidence="15">IB182496</strain>
    </source>
</reference>
<dbReference type="GO" id="GO:0009927">
    <property type="term" value="F:histidine phosphotransfer kinase activity"/>
    <property type="evidence" value="ECO:0007669"/>
    <property type="project" value="TreeGrafter"/>
</dbReference>
<keyword evidence="12" id="KW-1133">Transmembrane helix</keyword>
<evidence type="ECO:0000256" key="12">
    <source>
        <dbReference type="SAM" id="Phobius"/>
    </source>
</evidence>
<sequence>MRQKWMTAVVGIVLLVLLPVYWVGASVMDQLRSPEARSGYLDLTEWQFAQDGTIRLSGEWEFYGGRLLTPEDFRGADEGGGHLAQPDLVRLPGSWNGYLASRGASGEGYGTYRLRIQLPEDATSIYGVRTSNIRMANRVYLGDVLVGSGGVPSSEGREAEVPYNVPYVGFAAVQGPTVDLLVQVSNYNYSSGGIIYPLRFGDQQAILSHRDRALLLDLIMAAGFLIPALFFIVLYRLRSSERSLLYLTLLGLSGLVYVMTHGEKLLAELVPSMPYELLGKLQFYSSALVWYGFLQYVAVSFPQTIHRQMLAALKLATLSLLAVCLVLPMRIFSYLEIPVLTVGLLTVGYVLYVMVRALRQQSANMLPLAVSVQSIAVSILASTLTVLGLLEDQTLVSYEMLIFVMAQALLIAQRFATSFQEVEDLSERLLTLDGLKDEFLANTSHELRTPLHGMINIADTVLAGAAGPLSVRQANQMAMIVSTGKRLSALVNDILDFSKLKNGELTLQRRPVDLRAVVKAVLGVVGMMSGKRELRFYTEWADDLPLLHTDEDRLQQILYNLLGNAVKFTHRGEIRVKAARAAGGLVAVSVSDTGIGIAPEQLDGIFKGYDQGGREHETSGALRGTGLGLSITKKLVELGGGTIRVRSRLGEGSVFTFTLPMLPDAQARVNPRLDQSAAAAEPAPQVPVLAEAQDVEAAGPVIAPESTILVVDDDQVNLQVLINLLAMAHYEVIAVDNGERALAALEERPDIDLVIADWMMPGMSGLELSRSIRERYRLSELPILMLTARTRPDDIVAGFRAGINDFLGKPVDADELRARVGTLAALRRSVQKTVQTEMAFMQAQIKPHFLYNAMNTIISTCPVEAEQTMELLLELSQYLRSSFDFQNREQLTTLDKELELVRSYLSLEKARFEERLQVDFDVEAEPGSLLPPLCIQPLVENAARHGILQRLHGGRIRVRIVEQGGMVEVEIADDGVGMDPERAAALLQGADGANASDSGTGVGLLNIHRRLLAIYGKGLRIESRPDEGTVVRFAAPQQMRTRGQQGEGREDARNLD</sequence>
<evidence type="ECO:0000259" key="14">
    <source>
        <dbReference type="PROSITE" id="PS50110"/>
    </source>
</evidence>
<keyword evidence="4 10" id="KW-0597">Phosphoprotein</keyword>
<dbReference type="InterPro" id="IPR010559">
    <property type="entry name" value="Sig_transdc_His_kin_internal"/>
</dbReference>
<feature type="domain" description="Response regulatory" evidence="14">
    <location>
        <begin position="707"/>
        <end position="824"/>
    </location>
</feature>
<dbReference type="InterPro" id="IPR004358">
    <property type="entry name" value="Sig_transdc_His_kin-like_C"/>
</dbReference>
<evidence type="ECO:0000256" key="8">
    <source>
        <dbReference type="ARBA" id="ARBA00022840"/>
    </source>
</evidence>
<evidence type="ECO:0000313" key="16">
    <source>
        <dbReference type="Proteomes" id="UP000621560"/>
    </source>
</evidence>
<evidence type="ECO:0000256" key="4">
    <source>
        <dbReference type="ARBA" id="ARBA00022553"/>
    </source>
</evidence>
<dbReference type="CDD" id="cd16922">
    <property type="entry name" value="HATPase_EvgS-ArcB-TorS-like"/>
    <property type="match status" value="1"/>
</dbReference>
<organism evidence="15 16">
    <name type="scientific">Paenibacillus sabuli</name>
    <dbReference type="NCBI Taxonomy" id="2772509"/>
    <lineage>
        <taxon>Bacteria</taxon>
        <taxon>Bacillati</taxon>
        <taxon>Bacillota</taxon>
        <taxon>Bacilli</taxon>
        <taxon>Bacillales</taxon>
        <taxon>Paenibacillaceae</taxon>
        <taxon>Paenibacillus</taxon>
    </lineage>
</organism>
<evidence type="ECO:0000256" key="9">
    <source>
        <dbReference type="ARBA" id="ARBA00023012"/>
    </source>
</evidence>
<feature type="modified residue" description="4-aspartylphosphate" evidence="10">
    <location>
        <position position="757"/>
    </location>
</feature>
<feature type="transmembrane region" description="Helical" evidence="12">
    <location>
        <begin position="367"/>
        <end position="389"/>
    </location>
</feature>
<proteinExistence type="predicted"/>
<evidence type="ECO:0000256" key="10">
    <source>
        <dbReference type="PROSITE-ProRule" id="PRU00169"/>
    </source>
</evidence>
<feature type="domain" description="Histidine kinase" evidence="13">
    <location>
        <begin position="442"/>
        <end position="663"/>
    </location>
</feature>
<dbReference type="InterPro" id="IPR011623">
    <property type="entry name" value="7TMR_DISM_rcpt_extracell_dom1"/>
</dbReference>